<accession>A0ABP8IMH9</accession>
<evidence type="ECO:0000313" key="4">
    <source>
        <dbReference type="EMBL" id="GAA4363380.1"/>
    </source>
</evidence>
<feature type="region of interest" description="Disordered" evidence="2">
    <location>
        <begin position="253"/>
        <end position="280"/>
    </location>
</feature>
<dbReference type="Gene3D" id="2.60.40.1120">
    <property type="entry name" value="Carboxypeptidase-like, regulatory domain"/>
    <property type="match status" value="1"/>
</dbReference>
<comment type="caution">
    <text evidence="4">The sequence shown here is derived from an EMBL/GenBank/DDBJ whole genome shotgun (WGS) entry which is preliminary data.</text>
</comment>
<feature type="domain" description="Outer membrane protein beta-barrel" evidence="3">
    <location>
        <begin position="343"/>
        <end position="733"/>
    </location>
</feature>
<dbReference type="SUPFAM" id="SSF49464">
    <property type="entry name" value="Carboxypeptidase regulatory domain-like"/>
    <property type="match status" value="1"/>
</dbReference>
<reference evidence="5" key="1">
    <citation type="journal article" date="2019" name="Int. J. Syst. Evol. Microbiol.">
        <title>The Global Catalogue of Microorganisms (GCM) 10K type strain sequencing project: providing services to taxonomists for standard genome sequencing and annotation.</title>
        <authorList>
            <consortium name="The Broad Institute Genomics Platform"/>
            <consortium name="The Broad Institute Genome Sequencing Center for Infectious Disease"/>
            <person name="Wu L."/>
            <person name="Ma J."/>
        </authorList>
    </citation>
    <scope>NUCLEOTIDE SEQUENCE [LARGE SCALE GENOMIC DNA]</scope>
    <source>
        <strain evidence="5">JCM 17923</strain>
    </source>
</reference>
<dbReference type="Proteomes" id="UP001501153">
    <property type="component" value="Unassembled WGS sequence"/>
</dbReference>
<dbReference type="InterPro" id="IPR008969">
    <property type="entry name" value="CarboxyPept-like_regulatory"/>
</dbReference>
<protein>
    <submittedName>
        <fullName evidence="4">Outer membrane beta-barrel family protein</fullName>
    </submittedName>
</protein>
<organism evidence="4 5">
    <name type="scientific">Hymenobacter saemangeumensis</name>
    <dbReference type="NCBI Taxonomy" id="1084522"/>
    <lineage>
        <taxon>Bacteria</taxon>
        <taxon>Pseudomonadati</taxon>
        <taxon>Bacteroidota</taxon>
        <taxon>Cytophagia</taxon>
        <taxon>Cytophagales</taxon>
        <taxon>Hymenobacteraceae</taxon>
        <taxon>Hymenobacter</taxon>
    </lineage>
</organism>
<dbReference type="Gene3D" id="2.170.130.10">
    <property type="entry name" value="TonB-dependent receptor, plug domain"/>
    <property type="match status" value="1"/>
</dbReference>
<sequence>MSGRLLDEKQQPLPFATVLLRPVQDSTQTTAEQSGADGSYSFRKVASGSYRVTVIALGYRTQRSAPFAVGGTAVVLPTMKLAPAAQQLSDVQVVGRKPLLEMRNGKMIVNVEGSVTAGATALEVLQQVPGLLVMNDRISIAGREGVVILIDGRTTRYTDVTSLLKDFPSNSIERIEVMNQPDASYDAAGNVGVINIILKKNVDLGTNGTVAASVGYGRFAKAAANIDLNHRAGKLNVFGNLGLARRKTYEQLNTERDASEPGSRYLQRSYQPRTSTPGSLRLGADYSLSKRQTLGVLVTGYSNRISTEAENGVTAPNNIEVATLNSTRRRTDTYAANLNYRLQLDSLGRELTADVDYSYYELGSLGKVRNDFNTGTDENLRNDQKVGIGLRSAQLDYRWPLRPTLKLRFGAKTSQADIRSNLDFVGGSNDRIESFQFVEGIQAGYVQAEGEHLGFSWQAGLRGEWTNNRGHSTKNNSNDLRFTREYAQLFPSFNVDRVLHKAVGLNAAYSRRIDRPSYQDLNPNIIYLDPYTQQRGNENLTPQFTNNYKLALTYNKQPFVVLSHSRTSDVISMVTKTDGPLIYSISENLDFQNSYSVAVNAPLSFLKQLTGYVGVNVARNEYVYLDGGVSTRAARTAATFYGQANVQLPYKLKLEASGFYQTAGLSGIVRFQALGSLNLGAQKSLLNDRATLRLTVNDVLFTNKQRGSVGFQGADVQFLSYYESQQVRLSFSYKLGNQQLKAARKRATSLEEERGRVKTEKE</sequence>
<evidence type="ECO:0000256" key="1">
    <source>
        <dbReference type="SAM" id="Coils"/>
    </source>
</evidence>
<name>A0ABP8IMH9_9BACT</name>
<dbReference type="Pfam" id="PF14905">
    <property type="entry name" value="OMP_b-brl_3"/>
    <property type="match status" value="1"/>
</dbReference>
<keyword evidence="1" id="KW-0175">Coiled coil</keyword>
<dbReference type="SUPFAM" id="SSF56935">
    <property type="entry name" value="Porins"/>
    <property type="match status" value="1"/>
</dbReference>
<dbReference type="EMBL" id="BAABGZ010000068">
    <property type="protein sequence ID" value="GAA4363380.1"/>
    <property type="molecule type" value="Genomic_DNA"/>
</dbReference>
<proteinExistence type="predicted"/>
<evidence type="ECO:0000313" key="5">
    <source>
        <dbReference type="Proteomes" id="UP001501153"/>
    </source>
</evidence>
<feature type="compositionally biased region" description="Polar residues" evidence="2">
    <location>
        <begin position="266"/>
        <end position="278"/>
    </location>
</feature>
<evidence type="ECO:0000259" key="3">
    <source>
        <dbReference type="Pfam" id="PF14905"/>
    </source>
</evidence>
<dbReference type="InterPro" id="IPR037066">
    <property type="entry name" value="Plug_dom_sf"/>
</dbReference>
<dbReference type="PANTHER" id="PTHR40980:SF4">
    <property type="entry name" value="TONB-DEPENDENT RECEPTOR-LIKE BETA-BARREL DOMAIN-CONTAINING PROTEIN"/>
    <property type="match status" value="1"/>
</dbReference>
<evidence type="ECO:0000256" key="2">
    <source>
        <dbReference type="SAM" id="MobiDB-lite"/>
    </source>
</evidence>
<feature type="coiled-coil region" evidence="1">
    <location>
        <begin position="733"/>
        <end position="760"/>
    </location>
</feature>
<dbReference type="Pfam" id="PF13620">
    <property type="entry name" value="CarboxypepD_reg"/>
    <property type="match status" value="1"/>
</dbReference>
<dbReference type="PANTHER" id="PTHR40980">
    <property type="entry name" value="PLUG DOMAIN-CONTAINING PROTEIN"/>
    <property type="match status" value="1"/>
</dbReference>
<gene>
    <name evidence="4" type="ORF">GCM10023185_32060</name>
</gene>
<dbReference type="InterPro" id="IPR041700">
    <property type="entry name" value="OMP_b-brl_3"/>
</dbReference>
<keyword evidence="5" id="KW-1185">Reference proteome</keyword>